<dbReference type="PANTHER" id="PTHR23302">
    <property type="entry name" value="TRANSMEMBRANE CHANNEL-RELATED"/>
    <property type="match status" value="1"/>
</dbReference>
<keyword evidence="4 7" id="KW-1133">Transmembrane helix</keyword>
<dbReference type="Proteomes" id="UP000245119">
    <property type="component" value="Linkage Group LG1"/>
</dbReference>
<feature type="transmembrane region" description="Helical" evidence="7">
    <location>
        <begin position="348"/>
        <end position="374"/>
    </location>
</feature>
<comment type="caution">
    <text evidence="9">The sequence shown here is derived from an EMBL/GenBank/DDBJ whole genome shotgun (WGS) entry which is preliminary data.</text>
</comment>
<keyword evidence="5 7" id="KW-0472">Membrane</keyword>
<dbReference type="PANTHER" id="PTHR23302:SF43">
    <property type="entry name" value="TMC DOMAIN-CONTAINING PROTEIN"/>
    <property type="match status" value="1"/>
</dbReference>
<evidence type="ECO:0000256" key="5">
    <source>
        <dbReference type="ARBA" id="ARBA00023136"/>
    </source>
</evidence>
<comment type="subcellular location">
    <subcellularLocation>
        <location evidence="1">Membrane</location>
        <topology evidence="1">Multi-pass membrane protein</topology>
    </subcellularLocation>
</comment>
<feature type="compositionally biased region" description="Polar residues" evidence="6">
    <location>
        <begin position="124"/>
        <end position="139"/>
    </location>
</feature>
<dbReference type="STRING" id="400727.A0A2T7PYL4"/>
<comment type="similarity">
    <text evidence="2">Belongs to the TMC family.</text>
</comment>
<keyword evidence="3 7" id="KW-0812">Transmembrane</keyword>
<organism evidence="9 10">
    <name type="scientific">Pomacea canaliculata</name>
    <name type="common">Golden apple snail</name>
    <dbReference type="NCBI Taxonomy" id="400727"/>
    <lineage>
        <taxon>Eukaryota</taxon>
        <taxon>Metazoa</taxon>
        <taxon>Spiralia</taxon>
        <taxon>Lophotrochozoa</taxon>
        <taxon>Mollusca</taxon>
        <taxon>Gastropoda</taxon>
        <taxon>Caenogastropoda</taxon>
        <taxon>Architaenioglossa</taxon>
        <taxon>Ampullarioidea</taxon>
        <taxon>Ampullariidae</taxon>
        <taxon>Pomacea</taxon>
    </lineage>
</organism>
<feature type="transmembrane region" description="Helical" evidence="7">
    <location>
        <begin position="692"/>
        <end position="718"/>
    </location>
</feature>
<reference evidence="9 10" key="1">
    <citation type="submission" date="2018-04" db="EMBL/GenBank/DDBJ databases">
        <title>The genome of golden apple snail Pomacea canaliculata provides insight into stress tolerance and invasive adaptation.</title>
        <authorList>
            <person name="Liu C."/>
            <person name="Liu B."/>
            <person name="Ren Y."/>
            <person name="Zhang Y."/>
            <person name="Wang H."/>
            <person name="Li S."/>
            <person name="Jiang F."/>
            <person name="Yin L."/>
            <person name="Zhang G."/>
            <person name="Qian W."/>
            <person name="Fan W."/>
        </authorList>
    </citation>
    <scope>NUCLEOTIDE SEQUENCE [LARGE SCALE GENOMIC DNA]</scope>
    <source>
        <strain evidence="9">SZHN2017</strain>
        <tissue evidence="9">Muscle</tissue>
    </source>
</reference>
<feature type="transmembrane region" description="Helical" evidence="7">
    <location>
        <begin position="500"/>
        <end position="516"/>
    </location>
</feature>
<evidence type="ECO:0000256" key="3">
    <source>
        <dbReference type="ARBA" id="ARBA00022692"/>
    </source>
</evidence>
<feature type="compositionally biased region" description="Basic and acidic residues" evidence="6">
    <location>
        <begin position="1"/>
        <end position="13"/>
    </location>
</feature>
<evidence type="ECO:0000256" key="6">
    <source>
        <dbReference type="SAM" id="MobiDB-lite"/>
    </source>
</evidence>
<gene>
    <name evidence="9" type="ORF">C0Q70_01130</name>
</gene>
<dbReference type="GO" id="GO:0008381">
    <property type="term" value="F:mechanosensitive monoatomic ion channel activity"/>
    <property type="evidence" value="ECO:0007669"/>
    <property type="project" value="TreeGrafter"/>
</dbReference>
<dbReference type="InterPro" id="IPR038900">
    <property type="entry name" value="TMC"/>
</dbReference>
<evidence type="ECO:0000313" key="9">
    <source>
        <dbReference type="EMBL" id="PVD38515.1"/>
    </source>
</evidence>
<feature type="transmembrane region" description="Helical" evidence="7">
    <location>
        <begin position="420"/>
        <end position="444"/>
    </location>
</feature>
<feature type="region of interest" description="Disordered" evidence="6">
    <location>
        <begin position="1"/>
        <end position="24"/>
    </location>
</feature>
<evidence type="ECO:0000259" key="8">
    <source>
        <dbReference type="Pfam" id="PF07810"/>
    </source>
</evidence>
<evidence type="ECO:0000256" key="4">
    <source>
        <dbReference type="ARBA" id="ARBA00022989"/>
    </source>
</evidence>
<dbReference type="EMBL" id="PZQS01000001">
    <property type="protein sequence ID" value="PVD38515.1"/>
    <property type="molecule type" value="Genomic_DNA"/>
</dbReference>
<dbReference type="AlphaFoldDB" id="A0A2T7PYL4"/>
<evidence type="ECO:0000256" key="2">
    <source>
        <dbReference type="ARBA" id="ARBA00006510"/>
    </source>
</evidence>
<sequence length="807" mass="92170">MDRNYHYSEDAYRRGHSGYPQNIPMQRFNQDFAQESLERPSSGLISEVPADYNEPEESPFHKPQTYQPNEQMGGMMIRPADYHDSLIEPDYGPSHRPHVYQPKEQEGQAMAHPAEYPNSIVGSDNHPNSRLHGVSQSVPKEQGHHNAGFIRHPSVRQKDHIGSSSESFRGTPEETKHYDYLDLGAAGSDVHDGGAMDDLLKNLPSRQLEALGAINMSKTMHRRHSRKATHIHGTVRWQKSPIENEQIDSIFPQESMDPEEEEQVDEAIRGMPTTMSNRRKIKNRVSQKKKKAPSSWKRMKYSFGMSWQHFKYRVANLMYALELWRLPLKQIQGHFGTGVLSYFLFLKWLLLINIPTLLCTLSFLVIPQVLYRWLEQEPRGYAMKNGTDFTGIELLTGSEYLVGTNKETKKKTRKEWCRIFWWRVLMNIIVLGLVAAAGYLIYFLSDERSESERNSITLMILPVCVGVCHLVLPGIFSVISHYERYDKPRYALYMDLIRSMLLRSALLGVLVYFWYRKVALRTDLSTCWETFIGQEIYRLVLIDFLIALVGTFFSEFIRRLIAKRVKRLGAPEFSIGRNTLELIYLQGLCWVGTFFSPLLPFMVVIVLIFVFYVKKISVLQNCEPSVRPWRAARSHTVFLGFLFVFFLFATVSVACGIIFINPSKNCGPYRGQDIMYDVVVELVTMWKQQAPVLADIISFISSPGFLSAILVISVHYYILCSDFGDWAEGDSSTLERASDVDIYMLPSANQEGKDKTFLLKKLEVLSGKGHQSKPVGHQATFGDTDVRSPGGRNFVRSRVAASAAGVS</sequence>
<feature type="domain" description="TMC" evidence="8">
    <location>
        <begin position="527"/>
        <end position="632"/>
    </location>
</feature>
<feature type="transmembrane region" description="Helical" evidence="7">
    <location>
        <begin position="536"/>
        <end position="557"/>
    </location>
</feature>
<dbReference type="OrthoDB" id="1936208at2759"/>
<keyword evidence="10" id="KW-1185">Reference proteome</keyword>
<evidence type="ECO:0000256" key="7">
    <source>
        <dbReference type="SAM" id="Phobius"/>
    </source>
</evidence>
<feature type="transmembrane region" description="Helical" evidence="7">
    <location>
        <begin position="587"/>
        <end position="613"/>
    </location>
</feature>
<dbReference type="Pfam" id="PF07810">
    <property type="entry name" value="TMC"/>
    <property type="match status" value="1"/>
</dbReference>
<accession>A0A2T7PYL4</accession>
<name>A0A2T7PYL4_POMCA</name>
<evidence type="ECO:0000313" key="10">
    <source>
        <dbReference type="Proteomes" id="UP000245119"/>
    </source>
</evidence>
<dbReference type="InterPro" id="IPR012496">
    <property type="entry name" value="TMC_dom"/>
</dbReference>
<protein>
    <recommendedName>
        <fullName evidence="8">TMC domain-containing protein</fullName>
    </recommendedName>
</protein>
<dbReference type="GO" id="GO:0005886">
    <property type="term" value="C:plasma membrane"/>
    <property type="evidence" value="ECO:0007669"/>
    <property type="project" value="InterPro"/>
</dbReference>
<proteinExistence type="inferred from homology"/>
<feature type="transmembrane region" description="Helical" evidence="7">
    <location>
        <begin position="456"/>
        <end position="479"/>
    </location>
</feature>
<feature type="transmembrane region" description="Helical" evidence="7">
    <location>
        <begin position="637"/>
        <end position="660"/>
    </location>
</feature>
<evidence type="ECO:0000256" key="1">
    <source>
        <dbReference type="ARBA" id="ARBA00004141"/>
    </source>
</evidence>
<feature type="region of interest" description="Disordered" evidence="6">
    <location>
        <begin position="124"/>
        <end position="173"/>
    </location>
</feature>